<dbReference type="EMBL" id="CACRUO010000029">
    <property type="protein sequence ID" value="VYT99869.1"/>
    <property type="molecule type" value="Genomic_DNA"/>
</dbReference>
<reference evidence="1" key="1">
    <citation type="submission" date="2019-11" db="EMBL/GenBank/DDBJ databases">
        <authorList>
            <person name="Feng L."/>
        </authorList>
    </citation>
    <scope>NUCLEOTIDE SEQUENCE</scope>
    <source>
        <strain evidence="1">SsimulansLFYP27</strain>
    </source>
</reference>
<evidence type="ECO:0008006" key="2">
    <source>
        <dbReference type="Google" id="ProtNLM"/>
    </source>
</evidence>
<proteinExistence type="predicted"/>
<gene>
    <name evidence="1" type="ORF">SSLFYP27_01159</name>
</gene>
<dbReference type="AlphaFoldDB" id="A0A6N3B5C2"/>
<protein>
    <recommendedName>
        <fullName evidence="2">ComK family protein</fullName>
    </recommendedName>
</protein>
<sequence length="146" mass="17507">MVVCERPRILYFTSYPHHTFQIECVYNMFHGLTKVPLKSYMNALLRRESPQSKYASYELKQMLNIRKHLPLIVNQQTILFPIQNKRAPIQYFVNGLEIIGLKQERYTTRLIFKNGVQLVVNAHYSFVHRKWLECIFLHFMTFHDAD</sequence>
<dbReference type="RefSeq" id="WP_023016002.1">
    <property type="nucleotide sequence ID" value="NZ_CP133250.1"/>
</dbReference>
<organism evidence="1">
    <name type="scientific">Staphylococcus simulans</name>
    <dbReference type="NCBI Taxonomy" id="1286"/>
    <lineage>
        <taxon>Bacteria</taxon>
        <taxon>Bacillati</taxon>
        <taxon>Bacillota</taxon>
        <taxon>Bacilli</taxon>
        <taxon>Bacillales</taxon>
        <taxon>Staphylococcaceae</taxon>
        <taxon>Staphylococcus</taxon>
    </lineage>
</organism>
<name>A0A6N3B5C2_STASI</name>
<accession>A0A6N3B5C2</accession>
<evidence type="ECO:0000313" key="1">
    <source>
        <dbReference type="EMBL" id="VYT99869.1"/>
    </source>
</evidence>